<proteinExistence type="predicted"/>
<accession>A0A1R2BAQ6</accession>
<dbReference type="Proteomes" id="UP000187209">
    <property type="component" value="Unassembled WGS sequence"/>
</dbReference>
<feature type="coiled-coil region" evidence="1">
    <location>
        <begin position="224"/>
        <end position="258"/>
    </location>
</feature>
<dbReference type="AlphaFoldDB" id="A0A1R2BAQ6"/>
<comment type="caution">
    <text evidence="3">The sequence shown here is derived from an EMBL/GenBank/DDBJ whole genome shotgun (WGS) entry which is preliminary data.</text>
</comment>
<protein>
    <submittedName>
        <fullName evidence="3">Uncharacterized protein</fullName>
    </submittedName>
</protein>
<evidence type="ECO:0000313" key="4">
    <source>
        <dbReference type="Proteomes" id="UP000187209"/>
    </source>
</evidence>
<evidence type="ECO:0000256" key="1">
    <source>
        <dbReference type="SAM" id="Coils"/>
    </source>
</evidence>
<gene>
    <name evidence="3" type="ORF">SteCoe_27587</name>
</gene>
<feature type="region of interest" description="Disordered" evidence="2">
    <location>
        <begin position="1"/>
        <end position="28"/>
    </location>
</feature>
<evidence type="ECO:0000313" key="3">
    <source>
        <dbReference type="EMBL" id="OMJ73680.1"/>
    </source>
</evidence>
<reference evidence="3 4" key="1">
    <citation type="submission" date="2016-11" db="EMBL/GenBank/DDBJ databases">
        <title>The macronuclear genome of Stentor coeruleus: a giant cell with tiny introns.</title>
        <authorList>
            <person name="Slabodnick M."/>
            <person name="Ruby J.G."/>
            <person name="Reiff S.B."/>
            <person name="Swart E.C."/>
            <person name="Gosai S."/>
            <person name="Prabakaran S."/>
            <person name="Witkowska E."/>
            <person name="Larue G.E."/>
            <person name="Fisher S."/>
            <person name="Freeman R.M."/>
            <person name="Gunawardena J."/>
            <person name="Chu W."/>
            <person name="Stover N.A."/>
            <person name="Gregory B.D."/>
            <person name="Nowacki M."/>
            <person name="Derisi J."/>
            <person name="Roy S.W."/>
            <person name="Marshall W.F."/>
            <person name="Sood P."/>
        </authorList>
    </citation>
    <scope>NUCLEOTIDE SEQUENCE [LARGE SCALE GENOMIC DNA]</scope>
    <source>
        <strain evidence="3">WM001</strain>
    </source>
</reference>
<name>A0A1R2BAQ6_9CILI</name>
<evidence type="ECO:0000256" key="2">
    <source>
        <dbReference type="SAM" id="MobiDB-lite"/>
    </source>
</evidence>
<keyword evidence="1" id="KW-0175">Coiled coil</keyword>
<sequence>MLNRVNSNAPEPKSPTLKTKGGRKSPQIKKSISGSLTQVGCLPLIKDASTPTITSKCFKFVDEVKILPRSRATPRPSAILTPLPKEEDMKLKQKTLAISINTQDDFKISGLSHQKFLDPSYIDSLHINIQPLSARKLSEDILSTESETKSPQSERRENSLITLWPCSEDSPIDNIRKNNSEFPSNTVKIENIEDLKYKIQVMESKYSILEGVYQNDTNNLKKCLEKFKNDFKRLLGENEGLRSKLENINKKNDEQIKLHQSNNAYQKNELLDLQGKLTQKKLEIVQLEDIMKKKHIEKREKDEFIRDLQDQIKILQENNQAKDELSKSLTQAIKTVNDEFQKEKSKFQKTREKLKTFKDLQEKCLTLESKLKETTNCLNFVNGNLKDIQISFSKYKEKAEETEISLKSQISKFQSSSVNPPSSNWTNEKSKIRKNLSLTYNPLSKVSDLSLQNQIFTLENQLFQSSQQISKLSQDLQYYKKQLDEKTILINHIEQKNLADSISQKDKFKDILYKSLLKATYNLESFILKNSCLITCSNCQESKGEILVCLCKACVLYPSHNLLSSNPSIFDLLKISAPSISMKCSPICEVSSLPKEIFDCLKGILTFSLSES</sequence>
<organism evidence="3 4">
    <name type="scientific">Stentor coeruleus</name>
    <dbReference type="NCBI Taxonomy" id="5963"/>
    <lineage>
        <taxon>Eukaryota</taxon>
        <taxon>Sar</taxon>
        <taxon>Alveolata</taxon>
        <taxon>Ciliophora</taxon>
        <taxon>Postciliodesmatophora</taxon>
        <taxon>Heterotrichea</taxon>
        <taxon>Heterotrichida</taxon>
        <taxon>Stentoridae</taxon>
        <taxon>Stentor</taxon>
    </lineage>
</organism>
<feature type="coiled-coil region" evidence="1">
    <location>
        <begin position="298"/>
        <end position="325"/>
    </location>
</feature>
<dbReference type="EMBL" id="MPUH01000804">
    <property type="protein sequence ID" value="OMJ73680.1"/>
    <property type="molecule type" value="Genomic_DNA"/>
</dbReference>
<keyword evidence="4" id="KW-1185">Reference proteome</keyword>